<evidence type="ECO:0000313" key="2">
    <source>
        <dbReference type="Proteomes" id="UP000309128"/>
    </source>
</evidence>
<keyword evidence="2" id="KW-1185">Reference proteome</keyword>
<evidence type="ECO:0000313" key="1">
    <source>
        <dbReference type="EMBL" id="TMR08896.1"/>
    </source>
</evidence>
<dbReference type="EMBL" id="VCKY01000264">
    <property type="protein sequence ID" value="TMR08896.1"/>
    <property type="molecule type" value="Genomic_DNA"/>
</dbReference>
<dbReference type="RefSeq" id="WP_138672906.1">
    <property type="nucleotide sequence ID" value="NZ_VCKY01000264.1"/>
</dbReference>
<gene>
    <name evidence="1" type="ORF">ETD86_45830</name>
</gene>
<organism evidence="1 2">
    <name type="scientific">Nonomuraea turkmeniaca</name>
    <dbReference type="NCBI Taxonomy" id="103838"/>
    <lineage>
        <taxon>Bacteria</taxon>
        <taxon>Bacillati</taxon>
        <taxon>Actinomycetota</taxon>
        <taxon>Actinomycetes</taxon>
        <taxon>Streptosporangiales</taxon>
        <taxon>Streptosporangiaceae</taxon>
        <taxon>Nonomuraea</taxon>
    </lineage>
</organism>
<comment type="caution">
    <text evidence="1">The sequence shown here is derived from an EMBL/GenBank/DDBJ whole genome shotgun (WGS) entry which is preliminary data.</text>
</comment>
<dbReference type="Proteomes" id="UP000309128">
    <property type="component" value="Unassembled WGS sequence"/>
</dbReference>
<name>A0A5S4EYU9_9ACTN</name>
<dbReference type="AlphaFoldDB" id="A0A5S4EYU9"/>
<proteinExistence type="predicted"/>
<sequence length="126" mass="14028">MTNRAATTSMSATVEAIGEEIARARQHFQVTRAQMADVLNTEVHVDYVLINNMLIAQARHEIWTKVAELGQEQGGDLTAALHEVRAKTLRRVLTGQDVASGLANELARVRDQAGRDFLRNTERFLT</sequence>
<reference evidence="1 2" key="1">
    <citation type="submission" date="2019-05" db="EMBL/GenBank/DDBJ databases">
        <title>Draft genome sequence of Nonomuraea turkmeniaca DSM 43926.</title>
        <authorList>
            <person name="Saricaoglu S."/>
            <person name="Isik K."/>
        </authorList>
    </citation>
    <scope>NUCLEOTIDE SEQUENCE [LARGE SCALE GENOMIC DNA]</scope>
    <source>
        <strain evidence="1 2">DSM 43926</strain>
    </source>
</reference>
<accession>A0A5S4EYU9</accession>
<evidence type="ECO:0008006" key="3">
    <source>
        <dbReference type="Google" id="ProtNLM"/>
    </source>
</evidence>
<protein>
    <recommendedName>
        <fullName evidence="3">DUF222 domain-containing protein</fullName>
    </recommendedName>
</protein>